<keyword evidence="2" id="KW-1133">Transmembrane helix</keyword>
<feature type="transmembrane region" description="Helical" evidence="2">
    <location>
        <begin position="296"/>
        <end position="322"/>
    </location>
</feature>
<dbReference type="VEuPathDB" id="FungiDB:NCU03751"/>
<feature type="transmembrane region" description="Helical" evidence="2">
    <location>
        <begin position="342"/>
        <end position="361"/>
    </location>
</feature>
<proteinExistence type="predicted"/>
<sequence>MVGLQVQAFEESQRLQMCGPNVSGGRETKHSFAQYYRIQSITVACGRTRPELILPSMNPCSMNGLSSVRPGIHFQPGLTRPVSICPRLLYQRYVFLEWPGCHFGIQELRVCFVPSAVNLHVRYPPVYIQSVLTSLRLTMATVAAYRHRQPCDCLTTIPMSPFNALDGGGGWLESRVDTRWTPESDSSRAGYSMLQSATNPADSQTFTQFRFAAAKSIRTSTVILASFNTIAAFATAVGILVDTYHREKRENKRFRFSRNGFSFVPATEAFPLILSVGIVVQGITFAVAQSTGLGSLFGSGCTLIAVFMLPAVFIVPYIQLVFGLEVTIRGLLKKPFAPRGRWNVTICLSVVGLLLLLNLLVAIFDRSSNFCLTSLFCGHFWSALGLRRGHLREVAPEQQDRPHRESCGFKDGLLYDPSDHIGAFDGQRRHALNLSMVTTVVANISGLMTGGLYLFLKSNTISTIGPKNKDADYENRREGYNKTERYESGGLDFDSHIMRPVTSPGQVRRMGSNASLLRTAKDKAENSPTTPTFLFRAPTIPQHAQTPSAASHMRKESYSLFPIRPPTTRPCATPLPSITYAPAASQSADADTLKPPPSMGFLAARGHRRNSSLCSSATVQIGLRLSSVEDVSPLLSPGTDVHTISCPKHNQKDTTKPERRQPPRLITDFDTPIDREFPSRGSMNTKPEEGHEQLETLSPTVYDPKSPAEEPVLLSAKVYTPTEPAERKLETLSPKVYSPTGSAEEVVTLSAKTYSPTTPTKAKLPSPRSPVADGGELLSSARYTP</sequence>
<name>Q9C2H0_NEUCS</name>
<keyword evidence="2" id="KW-0812">Transmembrane</keyword>
<evidence type="ECO:0000313" key="3">
    <source>
        <dbReference type="EMBL" id="CAC28675.2"/>
    </source>
</evidence>
<organism evidence="3">
    <name type="scientific">Neurospora crassa</name>
    <dbReference type="NCBI Taxonomy" id="5141"/>
    <lineage>
        <taxon>Eukaryota</taxon>
        <taxon>Fungi</taxon>
        <taxon>Dikarya</taxon>
        <taxon>Ascomycota</taxon>
        <taxon>Pezizomycotina</taxon>
        <taxon>Sordariomycetes</taxon>
        <taxon>Sordariomycetidae</taxon>
        <taxon>Sordariales</taxon>
        <taxon>Sordariaceae</taxon>
        <taxon>Neurospora</taxon>
    </lineage>
</organism>
<reference evidence="3" key="1">
    <citation type="submission" date="2001-02" db="EMBL/GenBank/DDBJ databases">
        <authorList>
            <person name="Schulte U."/>
            <person name="Aign V."/>
            <person name="Hoheisel J."/>
            <person name="Brandt P."/>
            <person name="Fartmann B."/>
            <person name="Holland R."/>
            <person name="Nyakatura G."/>
            <person name="Mewes H.W."/>
            <person name="Mannhaupt G."/>
        </authorList>
    </citation>
    <scope>NUCLEOTIDE SEQUENCE</scope>
</reference>
<feature type="compositionally biased region" description="Basic and acidic residues" evidence="1">
    <location>
        <begin position="650"/>
        <end position="661"/>
    </location>
</feature>
<reference evidence="3" key="2">
    <citation type="submission" date="2001-11" db="EMBL/GenBank/DDBJ databases">
        <authorList>
            <person name="German Neurospora genome project"/>
        </authorList>
    </citation>
    <scope>NUCLEOTIDE SEQUENCE</scope>
</reference>
<protein>
    <submittedName>
        <fullName evidence="3">Uncharacterized protein 93G11.230</fullName>
    </submittedName>
</protein>
<evidence type="ECO:0000256" key="2">
    <source>
        <dbReference type="SAM" id="Phobius"/>
    </source>
</evidence>
<evidence type="ECO:0000256" key="1">
    <source>
        <dbReference type="SAM" id="MobiDB-lite"/>
    </source>
</evidence>
<feature type="transmembrane region" description="Helical" evidence="2">
    <location>
        <begin position="261"/>
        <end position="284"/>
    </location>
</feature>
<feature type="transmembrane region" description="Helical" evidence="2">
    <location>
        <begin position="434"/>
        <end position="456"/>
    </location>
</feature>
<accession>Q9C2H0</accession>
<dbReference type="EMBL" id="AL513443">
    <property type="protein sequence ID" value="CAC28675.2"/>
    <property type="molecule type" value="Genomic_DNA"/>
</dbReference>
<keyword evidence="2" id="KW-0472">Membrane</keyword>
<feature type="region of interest" description="Disordered" evidence="1">
    <location>
        <begin position="636"/>
        <end position="694"/>
    </location>
</feature>
<gene>
    <name evidence="3" type="primary">93G11.230</name>
</gene>
<dbReference type="AlphaFoldDB" id="Q9C2H0"/>
<feature type="region of interest" description="Disordered" evidence="1">
    <location>
        <begin position="723"/>
        <end position="785"/>
    </location>
</feature>
<feature type="transmembrane region" description="Helical" evidence="2">
    <location>
        <begin position="222"/>
        <end position="241"/>
    </location>
</feature>
<feature type="compositionally biased region" description="Polar residues" evidence="1">
    <location>
        <begin position="750"/>
        <end position="760"/>
    </location>
</feature>